<evidence type="ECO:0000313" key="1">
    <source>
        <dbReference type="EMBL" id="CDJ33800.1"/>
    </source>
</evidence>
<dbReference type="AlphaFoldDB" id="U6K719"/>
<reference evidence="1" key="1">
    <citation type="submission" date="2013-10" db="EMBL/GenBank/DDBJ databases">
        <title>Genomic analysis of the causative agents of coccidiosis in chickens.</title>
        <authorList>
            <person name="Reid A.J."/>
            <person name="Blake D."/>
            <person name="Billington K."/>
            <person name="Browne H."/>
            <person name="Dunn M."/>
            <person name="Hung S."/>
            <person name="Kawahara F."/>
            <person name="Miranda-Saavedra D."/>
            <person name="Mourier T."/>
            <person name="Nagra H."/>
            <person name="Otto T.D."/>
            <person name="Rawlings N."/>
            <person name="Sanchez A."/>
            <person name="Sanders M."/>
            <person name="Subramaniam C."/>
            <person name="Tay Y."/>
            <person name="Dear P."/>
            <person name="Doerig C."/>
            <person name="Gruber A."/>
            <person name="Parkinson J."/>
            <person name="Shirley M."/>
            <person name="Wan K.L."/>
            <person name="Berriman M."/>
            <person name="Tomley F."/>
            <person name="Pain A."/>
        </authorList>
    </citation>
    <scope>NUCLEOTIDE SEQUENCE [LARGE SCALE GENOMIC DNA]</scope>
    <source>
        <strain evidence="1">Houghton</strain>
    </source>
</reference>
<dbReference type="VEuPathDB" id="ToxoDB:EMH_0085420"/>
<reference evidence="1" key="2">
    <citation type="submission" date="2013-10" db="EMBL/GenBank/DDBJ databases">
        <authorList>
            <person name="Aslett M."/>
        </authorList>
    </citation>
    <scope>NUCLEOTIDE SEQUENCE [LARGE SCALE GENOMIC DNA]</scope>
    <source>
        <strain evidence="1">Houghton</strain>
    </source>
</reference>
<organism evidence="1 2">
    <name type="scientific">Eimeria mitis</name>
    <dbReference type="NCBI Taxonomy" id="44415"/>
    <lineage>
        <taxon>Eukaryota</taxon>
        <taxon>Sar</taxon>
        <taxon>Alveolata</taxon>
        <taxon>Apicomplexa</taxon>
        <taxon>Conoidasida</taxon>
        <taxon>Coccidia</taxon>
        <taxon>Eucoccidiorida</taxon>
        <taxon>Eimeriorina</taxon>
        <taxon>Eimeriidae</taxon>
        <taxon>Eimeria</taxon>
    </lineage>
</organism>
<dbReference type="GeneID" id="25382888"/>
<name>U6K719_9EIME</name>
<evidence type="ECO:0000313" key="2">
    <source>
        <dbReference type="Proteomes" id="UP000030744"/>
    </source>
</evidence>
<dbReference type="Proteomes" id="UP000030744">
    <property type="component" value="Unassembled WGS sequence"/>
</dbReference>
<dbReference type="EMBL" id="HG685676">
    <property type="protein sequence ID" value="CDJ33800.1"/>
    <property type="molecule type" value="Genomic_DNA"/>
</dbReference>
<protein>
    <submittedName>
        <fullName evidence="1">Uncharacterized protein</fullName>
    </submittedName>
</protein>
<gene>
    <name evidence="1" type="ORF">EMH_0085420</name>
</gene>
<accession>U6K719</accession>
<dbReference type="RefSeq" id="XP_013356363.1">
    <property type="nucleotide sequence ID" value="XM_013500909.1"/>
</dbReference>
<proteinExistence type="predicted"/>
<keyword evidence="2" id="KW-1185">Reference proteome</keyword>
<sequence>MKVSGKLSVCWVCGWVGGSAEGRCTYLWCVMCARRGIRWISFACRRVEVFEVQGAGNVFVVRACLNVCCRIWTDEGVGEAERLLDVRLGGWFSPRERGRVQEPQKVGSAVAIAVAIALRVVEVVELQGRRRDRVQAPQKVGSAVAIAIAIALRVVEVVELQGRRGNTFVATDYWVVGLLVVALF</sequence>